<dbReference type="SMART" id="SM00880">
    <property type="entry name" value="CHAD"/>
    <property type="match status" value="1"/>
</dbReference>
<evidence type="ECO:0000259" key="2">
    <source>
        <dbReference type="PROSITE" id="PS51708"/>
    </source>
</evidence>
<gene>
    <name evidence="3" type="ORF">CYJ96_03240</name>
</gene>
<dbReference type="SMART" id="SM01118">
    <property type="entry name" value="CYTH"/>
    <property type="match status" value="1"/>
</dbReference>
<dbReference type="InterPro" id="IPR007899">
    <property type="entry name" value="CHAD_dom"/>
</dbReference>
<feature type="domain" description="CHAD" evidence="2">
    <location>
        <begin position="240"/>
        <end position="515"/>
    </location>
</feature>
<evidence type="ECO:0000313" key="4">
    <source>
        <dbReference type="Proteomes" id="UP000234914"/>
    </source>
</evidence>
<dbReference type="GO" id="GO:0046872">
    <property type="term" value="F:metal ion binding"/>
    <property type="evidence" value="ECO:0007669"/>
    <property type="project" value="TreeGrafter"/>
</dbReference>
<dbReference type="EMBL" id="PKJS01000003">
    <property type="protein sequence ID" value="PKZ69523.1"/>
    <property type="molecule type" value="Genomic_DNA"/>
</dbReference>
<dbReference type="PANTHER" id="PTHR39569">
    <property type="entry name" value="INORGANIC TRIPHOSPHATASE"/>
    <property type="match status" value="1"/>
</dbReference>
<proteinExistence type="predicted"/>
<dbReference type="PROSITE" id="PS51707">
    <property type="entry name" value="CYTH"/>
    <property type="match status" value="1"/>
</dbReference>
<dbReference type="RefSeq" id="WP_101963904.1">
    <property type="nucleotide sequence ID" value="NZ_PKJS01000003.1"/>
</dbReference>
<feature type="domain" description="CYTH" evidence="1">
    <location>
        <begin position="1"/>
        <end position="222"/>
    </location>
</feature>
<dbReference type="InterPro" id="IPR023577">
    <property type="entry name" value="CYTH_domain"/>
</dbReference>
<protein>
    <submittedName>
        <fullName evidence="3">Inorganic triphosphatase</fullName>
    </submittedName>
</protein>
<dbReference type="AlphaFoldDB" id="A0A2I1RK65"/>
<reference evidence="3 4" key="1">
    <citation type="submission" date="2017-12" db="EMBL/GenBank/DDBJ databases">
        <title>Phylogenetic diversity of female urinary microbiome.</title>
        <authorList>
            <person name="Thomas-White K."/>
            <person name="Wolfe A.J."/>
        </authorList>
    </citation>
    <scope>NUCLEOTIDE SEQUENCE [LARGE SCALE GENOMIC DNA]</scope>
    <source>
        <strain evidence="3 4">UMB0416</strain>
    </source>
</reference>
<organism evidence="3 4">
    <name type="scientific">Faucicola osloensis</name>
    <name type="common">Moraxella osloensis</name>
    <dbReference type="NCBI Taxonomy" id="34062"/>
    <lineage>
        <taxon>Bacteria</taxon>
        <taxon>Pseudomonadati</taxon>
        <taxon>Pseudomonadota</taxon>
        <taxon>Gammaproteobacteria</taxon>
        <taxon>Moraxellales</taxon>
        <taxon>Moraxellaceae</taxon>
        <taxon>Faucicola</taxon>
    </lineage>
</organism>
<dbReference type="Gene3D" id="2.40.320.10">
    <property type="entry name" value="Hypothetical Protein Pfu-838710-001"/>
    <property type="match status" value="1"/>
</dbReference>
<dbReference type="Gene3D" id="1.40.20.10">
    <property type="entry name" value="CHAD domain"/>
    <property type="match status" value="1"/>
</dbReference>
<dbReference type="SUPFAM" id="SSF55154">
    <property type="entry name" value="CYTH-like phosphatases"/>
    <property type="match status" value="1"/>
</dbReference>
<dbReference type="PROSITE" id="PS51708">
    <property type="entry name" value="CHAD"/>
    <property type="match status" value="1"/>
</dbReference>
<sequence length="515" mass="57227">MHELELKFAIPSYQQSVLRKNIDTKTAQQQRLSAYYFDTPNQDLAKKGIALRIRFEDSQWVQTLKTAGDGVAKRVELNTVLSLTGTPDTLDVSSLVPDVSMITEQAVVAQLTSIMPLDELAQALTVQYFTDVQRTSRQIKKNNSRIEIAYDIGKVGIGHLNSQKPANNPGLTQSDIHEIEFELLEGDPSDLIEVAKTWCKKYKLYLSTVTKAQRGSLLLANKQFAEPVKADLAVLQLHKGISQFAFLQAVVNNCLVQILPNASAIAEGSPDGNLVHQLRVGIRRLRTALKHFKFAQDYIDPNWLMVLKQTFSLLGEYRDKEILQIKTQPLLESVGAPHVEWSTAVDIMPIDAVRANDFQILLLELIGFTHLPVPADSPKAKAPVAKKLQKLFTAIAEASDKFASLDTDSQHGVRKDLKSLRYVSEFAAPLFASQNNGKKGKKATKLNAFLQYLEPAQDVLGEYNDNVVGHANYLEKAKTDPNALFAVGWFSGREQASAEQCAVSLKTVKNAPKFW</sequence>
<accession>A0A2I1RK65</accession>
<dbReference type="PANTHER" id="PTHR39569:SF1">
    <property type="entry name" value="INORGANIC TRIPHOSPHATASE"/>
    <property type="match status" value="1"/>
</dbReference>
<dbReference type="InterPro" id="IPR038186">
    <property type="entry name" value="CHAD_dom_sf"/>
</dbReference>
<comment type="caution">
    <text evidence="3">The sequence shown here is derived from an EMBL/GenBank/DDBJ whole genome shotgun (WGS) entry which is preliminary data.</text>
</comment>
<dbReference type="Pfam" id="PF05235">
    <property type="entry name" value="CHAD"/>
    <property type="match status" value="1"/>
</dbReference>
<evidence type="ECO:0000313" key="3">
    <source>
        <dbReference type="EMBL" id="PKZ69523.1"/>
    </source>
</evidence>
<dbReference type="CDD" id="cd07756">
    <property type="entry name" value="CYTH-like_Pase_CHAD"/>
    <property type="match status" value="1"/>
</dbReference>
<dbReference type="InterPro" id="IPR039013">
    <property type="entry name" value="YgiF"/>
</dbReference>
<dbReference type="InterPro" id="IPR033469">
    <property type="entry name" value="CYTH-like_dom_sf"/>
</dbReference>
<evidence type="ECO:0000259" key="1">
    <source>
        <dbReference type="PROSITE" id="PS51707"/>
    </source>
</evidence>
<name>A0A2I1RK65_FAUOS</name>
<dbReference type="GO" id="GO:0050355">
    <property type="term" value="F:inorganic triphosphate phosphatase activity"/>
    <property type="evidence" value="ECO:0007669"/>
    <property type="project" value="InterPro"/>
</dbReference>
<dbReference type="Pfam" id="PF01928">
    <property type="entry name" value="CYTH"/>
    <property type="match status" value="1"/>
</dbReference>
<dbReference type="Proteomes" id="UP000234914">
    <property type="component" value="Unassembled WGS sequence"/>
</dbReference>